<feature type="transmembrane region" description="Helical" evidence="5">
    <location>
        <begin position="105"/>
        <end position="138"/>
    </location>
</feature>
<dbReference type="AlphaFoldDB" id="A0A1T4LJJ4"/>
<gene>
    <name evidence="7" type="ORF">SAMN05428963_101248</name>
</gene>
<evidence type="ECO:0000256" key="4">
    <source>
        <dbReference type="ARBA" id="ARBA00023136"/>
    </source>
</evidence>
<organism evidence="7 8">
    <name type="scientific">Consotaella salsifontis</name>
    <dbReference type="NCBI Taxonomy" id="1365950"/>
    <lineage>
        <taxon>Bacteria</taxon>
        <taxon>Pseudomonadati</taxon>
        <taxon>Pseudomonadota</taxon>
        <taxon>Alphaproteobacteria</taxon>
        <taxon>Hyphomicrobiales</taxon>
        <taxon>Aurantimonadaceae</taxon>
        <taxon>Consotaella</taxon>
    </lineage>
</organism>
<evidence type="ECO:0000313" key="7">
    <source>
        <dbReference type="EMBL" id="SJZ54909.1"/>
    </source>
</evidence>
<evidence type="ECO:0000259" key="6">
    <source>
        <dbReference type="Pfam" id="PF05154"/>
    </source>
</evidence>
<keyword evidence="4 5" id="KW-0472">Membrane</keyword>
<keyword evidence="8" id="KW-1185">Reference proteome</keyword>
<evidence type="ECO:0000256" key="5">
    <source>
        <dbReference type="SAM" id="Phobius"/>
    </source>
</evidence>
<evidence type="ECO:0000256" key="1">
    <source>
        <dbReference type="ARBA" id="ARBA00004141"/>
    </source>
</evidence>
<sequence>MRGKVLGYDMNSGEGMVSGDDGKRYALHRSSLGPGTKVLRAGEDVDFEAVGDVAHSLFVIPSVTGVVLSNGDVGGKNKILAGLLALFFGSLGVHKFYLGRIGAGLIMLLVFVFGWLLLGVPSIFIGIIAFVEAILYLTRSDEAFYNLYVVGKKAWF</sequence>
<feature type="domain" description="TM2" evidence="6">
    <location>
        <begin position="75"/>
        <end position="119"/>
    </location>
</feature>
<name>A0A1T4LJJ4_9HYPH</name>
<keyword evidence="2 5" id="KW-0812">Transmembrane</keyword>
<protein>
    <submittedName>
        <fullName evidence="7">TM2 domain-containing membrane protein YozV</fullName>
    </submittedName>
</protein>
<evidence type="ECO:0000313" key="8">
    <source>
        <dbReference type="Proteomes" id="UP000190135"/>
    </source>
</evidence>
<accession>A0A1T4LJJ4</accession>
<evidence type="ECO:0000256" key="2">
    <source>
        <dbReference type="ARBA" id="ARBA00022692"/>
    </source>
</evidence>
<dbReference type="Proteomes" id="UP000190135">
    <property type="component" value="Unassembled WGS sequence"/>
</dbReference>
<evidence type="ECO:0000256" key="3">
    <source>
        <dbReference type="ARBA" id="ARBA00022989"/>
    </source>
</evidence>
<dbReference type="InterPro" id="IPR007829">
    <property type="entry name" value="TM2"/>
</dbReference>
<comment type="subcellular location">
    <subcellularLocation>
        <location evidence="1">Membrane</location>
        <topology evidence="1">Multi-pass membrane protein</topology>
    </subcellularLocation>
</comment>
<dbReference type="GO" id="GO:0016020">
    <property type="term" value="C:membrane"/>
    <property type="evidence" value="ECO:0007669"/>
    <property type="project" value="UniProtKB-SubCell"/>
</dbReference>
<dbReference type="Pfam" id="PF05154">
    <property type="entry name" value="TM2"/>
    <property type="match status" value="1"/>
</dbReference>
<dbReference type="OrthoDB" id="2004788at2"/>
<dbReference type="EMBL" id="FUXL01000001">
    <property type="protein sequence ID" value="SJZ54909.1"/>
    <property type="molecule type" value="Genomic_DNA"/>
</dbReference>
<dbReference type="STRING" id="1365950.SAMN05428963_101248"/>
<reference evidence="7 8" key="1">
    <citation type="submission" date="2017-02" db="EMBL/GenBank/DDBJ databases">
        <authorList>
            <person name="Peterson S.W."/>
        </authorList>
    </citation>
    <scope>NUCLEOTIDE SEQUENCE [LARGE SCALE GENOMIC DNA]</scope>
    <source>
        <strain evidence="7 8">USBA 369</strain>
    </source>
</reference>
<proteinExistence type="predicted"/>
<keyword evidence="3 5" id="KW-1133">Transmembrane helix</keyword>
<dbReference type="RefSeq" id="WP_078706550.1">
    <property type="nucleotide sequence ID" value="NZ_FUXL01000001.1"/>
</dbReference>
<feature type="transmembrane region" description="Helical" evidence="5">
    <location>
        <begin position="79"/>
        <end position="98"/>
    </location>
</feature>